<dbReference type="CDD" id="cd17546">
    <property type="entry name" value="REC_hyHK_CKI1_RcsC-like"/>
    <property type="match status" value="1"/>
</dbReference>
<dbReference type="InterPro" id="IPR004358">
    <property type="entry name" value="Sig_transdc_His_kin-like_C"/>
</dbReference>
<gene>
    <name evidence="12" type="ORF">FHG85_03870</name>
</gene>
<dbReference type="InterPro" id="IPR000700">
    <property type="entry name" value="PAS-assoc_C"/>
</dbReference>
<dbReference type="SMART" id="SM00091">
    <property type="entry name" value="PAS"/>
    <property type="match status" value="3"/>
</dbReference>
<keyword evidence="7" id="KW-0175">Coiled coil</keyword>
<keyword evidence="4" id="KW-0808">Transferase</keyword>
<dbReference type="InterPro" id="IPR036097">
    <property type="entry name" value="HisK_dim/P_sf"/>
</dbReference>
<dbReference type="Gene3D" id="3.40.50.2300">
    <property type="match status" value="1"/>
</dbReference>
<dbReference type="SUPFAM" id="SSF55785">
    <property type="entry name" value="PYP-like sensor domain (PAS domain)"/>
    <property type="match status" value="3"/>
</dbReference>
<dbReference type="InterPro" id="IPR003661">
    <property type="entry name" value="HisK_dim/P_dom"/>
</dbReference>
<accession>A0A7D3XFJ5</accession>
<dbReference type="SMART" id="SM00387">
    <property type="entry name" value="HATPase_c"/>
    <property type="match status" value="1"/>
</dbReference>
<dbReference type="InterPro" id="IPR005467">
    <property type="entry name" value="His_kinase_dom"/>
</dbReference>
<organism evidence="12 13">
    <name type="scientific">Tenuifilum thalassicum</name>
    <dbReference type="NCBI Taxonomy" id="2590900"/>
    <lineage>
        <taxon>Bacteria</taxon>
        <taxon>Pseudomonadati</taxon>
        <taxon>Bacteroidota</taxon>
        <taxon>Bacteroidia</taxon>
        <taxon>Bacteroidales</taxon>
        <taxon>Tenuifilaceae</taxon>
        <taxon>Tenuifilum</taxon>
    </lineage>
</organism>
<dbReference type="InterPro" id="IPR001789">
    <property type="entry name" value="Sig_transdc_resp-reg_receiver"/>
</dbReference>
<dbReference type="PROSITE" id="PS50112">
    <property type="entry name" value="PAS"/>
    <property type="match status" value="1"/>
</dbReference>
<evidence type="ECO:0000259" key="10">
    <source>
        <dbReference type="PROSITE" id="PS50112"/>
    </source>
</evidence>
<evidence type="ECO:0000256" key="5">
    <source>
        <dbReference type="ARBA" id="ARBA00022777"/>
    </source>
</evidence>
<feature type="modified residue" description="4-aspartylphosphate" evidence="6">
    <location>
        <position position="746"/>
    </location>
</feature>
<evidence type="ECO:0000256" key="2">
    <source>
        <dbReference type="ARBA" id="ARBA00012438"/>
    </source>
</evidence>
<dbReference type="AlphaFoldDB" id="A0A7D3XFJ5"/>
<keyword evidence="3 6" id="KW-0597">Phosphoprotein</keyword>
<dbReference type="EC" id="2.7.13.3" evidence="2"/>
<dbReference type="Pfam" id="PF00512">
    <property type="entry name" value="HisKA"/>
    <property type="match status" value="1"/>
</dbReference>
<dbReference type="PRINTS" id="PR00344">
    <property type="entry name" value="BCTRLSENSOR"/>
</dbReference>
<evidence type="ECO:0000256" key="6">
    <source>
        <dbReference type="PROSITE-ProRule" id="PRU00169"/>
    </source>
</evidence>
<dbReference type="InterPro" id="IPR000014">
    <property type="entry name" value="PAS"/>
</dbReference>
<dbReference type="Gene3D" id="3.30.450.20">
    <property type="entry name" value="PAS domain"/>
    <property type="match status" value="3"/>
</dbReference>
<dbReference type="Pfam" id="PF00072">
    <property type="entry name" value="Response_reg"/>
    <property type="match status" value="1"/>
</dbReference>
<evidence type="ECO:0000259" key="11">
    <source>
        <dbReference type="PROSITE" id="PS50113"/>
    </source>
</evidence>
<reference evidence="12 13" key="1">
    <citation type="submission" date="2019-07" db="EMBL/GenBank/DDBJ databases">
        <title>Thalassofilum flectens gen. nov., sp. nov., a novel moderate thermophilic anaerobe from a shallow sea hot spring in Kunashir Island (Russia), representing a new family in the order Bacteroidales, and proposal of Thalassofilacea fam. nov.</title>
        <authorList>
            <person name="Kochetkova T.V."/>
            <person name="Podosokorskaya O.A."/>
            <person name="Novikov A."/>
            <person name="Elcheninov A.G."/>
            <person name="Toshchakov S.V."/>
            <person name="Kublanov I.V."/>
        </authorList>
    </citation>
    <scope>NUCLEOTIDE SEQUENCE [LARGE SCALE GENOMIC DNA]</scope>
    <source>
        <strain evidence="12 13">38-H</strain>
    </source>
</reference>
<dbReference type="InterPro" id="IPR003594">
    <property type="entry name" value="HATPase_dom"/>
</dbReference>
<dbReference type="GO" id="GO:0000155">
    <property type="term" value="F:phosphorelay sensor kinase activity"/>
    <property type="evidence" value="ECO:0007669"/>
    <property type="project" value="InterPro"/>
</dbReference>
<dbReference type="SUPFAM" id="SSF52172">
    <property type="entry name" value="CheY-like"/>
    <property type="match status" value="1"/>
</dbReference>
<dbReference type="Pfam" id="PF13426">
    <property type="entry name" value="PAS_9"/>
    <property type="match status" value="1"/>
</dbReference>
<name>A0A7D3XFJ5_9BACT</name>
<dbReference type="Gene3D" id="3.30.565.10">
    <property type="entry name" value="Histidine kinase-like ATPase, C-terminal domain"/>
    <property type="match status" value="1"/>
</dbReference>
<feature type="domain" description="PAC" evidence="11">
    <location>
        <begin position="256"/>
        <end position="309"/>
    </location>
</feature>
<feature type="domain" description="Response regulatory" evidence="9">
    <location>
        <begin position="696"/>
        <end position="811"/>
    </location>
</feature>
<feature type="domain" description="Histidine kinase" evidence="8">
    <location>
        <begin position="452"/>
        <end position="670"/>
    </location>
</feature>
<dbReference type="CDD" id="cd00130">
    <property type="entry name" value="PAS"/>
    <property type="match status" value="2"/>
</dbReference>
<dbReference type="InterPro" id="IPR011006">
    <property type="entry name" value="CheY-like_superfamily"/>
</dbReference>
<evidence type="ECO:0000256" key="3">
    <source>
        <dbReference type="ARBA" id="ARBA00022553"/>
    </source>
</evidence>
<keyword evidence="5" id="KW-0418">Kinase</keyword>
<evidence type="ECO:0000313" key="13">
    <source>
        <dbReference type="Proteomes" id="UP000500961"/>
    </source>
</evidence>
<dbReference type="Gene3D" id="1.10.287.130">
    <property type="match status" value="1"/>
</dbReference>
<keyword evidence="13" id="KW-1185">Reference proteome</keyword>
<dbReference type="EMBL" id="CP041345">
    <property type="protein sequence ID" value="QKG79437.1"/>
    <property type="molecule type" value="Genomic_DNA"/>
</dbReference>
<dbReference type="KEGG" id="ttz:FHG85_03870"/>
<dbReference type="RefSeq" id="WP_173073170.1">
    <property type="nucleotide sequence ID" value="NZ_CP041345.1"/>
</dbReference>
<evidence type="ECO:0000256" key="4">
    <source>
        <dbReference type="ARBA" id="ARBA00022679"/>
    </source>
</evidence>
<feature type="domain" description="PAS" evidence="10">
    <location>
        <begin position="310"/>
        <end position="382"/>
    </location>
</feature>
<dbReference type="GO" id="GO:0005886">
    <property type="term" value="C:plasma membrane"/>
    <property type="evidence" value="ECO:0007669"/>
    <property type="project" value="TreeGrafter"/>
</dbReference>
<dbReference type="SMART" id="SM00448">
    <property type="entry name" value="REC"/>
    <property type="match status" value="1"/>
</dbReference>
<dbReference type="Proteomes" id="UP000500961">
    <property type="component" value="Chromosome"/>
</dbReference>
<dbReference type="InterPro" id="IPR035965">
    <property type="entry name" value="PAS-like_dom_sf"/>
</dbReference>
<dbReference type="PROSITE" id="PS50113">
    <property type="entry name" value="PAC"/>
    <property type="match status" value="1"/>
</dbReference>
<evidence type="ECO:0000259" key="9">
    <source>
        <dbReference type="PROSITE" id="PS50110"/>
    </source>
</evidence>
<dbReference type="CDD" id="cd00082">
    <property type="entry name" value="HisKA"/>
    <property type="match status" value="1"/>
</dbReference>
<dbReference type="Pfam" id="PF08448">
    <property type="entry name" value="PAS_4"/>
    <property type="match status" value="2"/>
</dbReference>
<dbReference type="InterPro" id="IPR013656">
    <property type="entry name" value="PAS_4"/>
</dbReference>
<dbReference type="Pfam" id="PF02518">
    <property type="entry name" value="HATPase_c"/>
    <property type="match status" value="1"/>
</dbReference>
<evidence type="ECO:0000313" key="12">
    <source>
        <dbReference type="EMBL" id="QKG79437.1"/>
    </source>
</evidence>
<sequence length="816" mass="93078">MKKDFDINSLRKEFAELKAKYHELRYKAVLSKKTADDAKNLLEDVQARNQALLEANPDLMFVFDRDGNFLDYNAESGDMYAVPESFIGKKVDLVLPPDVATLTHDKIKALYETNQMQIYDYQLVINGELRFFESRLVKYGQDKALAVVRDITERKNYELKIKERESKYQELYDLLRLLADTTPDMIWAKDVEKRFIFVNKAICRDLLNAKDTNEPIGKTDLFFALRERERHPENPEWHTFGELCMDSDEITMQEMRPMQFEEFGNIKGKFVFLDVHKAPLLDKNGKLIGVVGTARDITKYKEYERQLKLSEETYRGIINSISEAVYIQDENGIFLDVNDTATKIYGFPREYFIGKSPEFLSAPGYNDLPKVAEYVKKAYNGEPQQFEFWGIKHDGSHFPKVVSVTPGKYFGRRCVIAVARDITERKKWENDLIEAKAKAEENDRLKSAFLANMSHEIRTPLNGILGFVQLMKDPCLNKDSFERYLEIIEKSGERLNSLLNGLIDLARIESGQLNVNIKPVKIYSIYSYLYELFKHEASAKGLKFLSKCNIKDPETTIETDPNLLQDSLVNILKNAIKYTEKGHVEIGCMVIDNTLDFWVKDTGIGIPDDKKEVIFDRFVRGNDDYTNPYEGAGLGLAISKSYIEKLGGQITFESRVGVGSIFHVKVPVKPIQNEADKNANAPKGESTEVQKGLDLNILVVDDDYISALLLKELLLKYSERIFIAHSGVEAVEAVKSNPDIDLVFMDIKMSGLNGYEATQKIKAINPNIKVIAQTAFAMKGDKEMVLKAGCNGYISKPIDKVELEQIVQDCLKDANR</sequence>
<comment type="catalytic activity">
    <reaction evidence="1">
        <text>ATP + protein L-histidine = ADP + protein N-phospho-L-histidine.</text>
        <dbReference type="EC" id="2.7.13.3"/>
    </reaction>
</comment>
<dbReference type="PROSITE" id="PS50109">
    <property type="entry name" value="HIS_KIN"/>
    <property type="match status" value="1"/>
</dbReference>
<dbReference type="SUPFAM" id="SSF55874">
    <property type="entry name" value="ATPase domain of HSP90 chaperone/DNA topoisomerase II/histidine kinase"/>
    <property type="match status" value="1"/>
</dbReference>
<protein>
    <recommendedName>
        <fullName evidence="2">histidine kinase</fullName>
        <ecNumber evidence="2">2.7.13.3</ecNumber>
    </recommendedName>
</protein>
<dbReference type="SMART" id="SM00388">
    <property type="entry name" value="HisKA"/>
    <property type="match status" value="1"/>
</dbReference>
<dbReference type="NCBIfam" id="TIGR00229">
    <property type="entry name" value="sensory_box"/>
    <property type="match status" value="3"/>
</dbReference>
<dbReference type="PROSITE" id="PS50110">
    <property type="entry name" value="RESPONSE_REGULATORY"/>
    <property type="match status" value="1"/>
</dbReference>
<dbReference type="SUPFAM" id="SSF47384">
    <property type="entry name" value="Homodimeric domain of signal transducing histidine kinase"/>
    <property type="match status" value="1"/>
</dbReference>
<dbReference type="PANTHER" id="PTHR43047">
    <property type="entry name" value="TWO-COMPONENT HISTIDINE PROTEIN KINASE"/>
    <property type="match status" value="1"/>
</dbReference>
<dbReference type="GO" id="GO:0009927">
    <property type="term" value="F:histidine phosphotransfer kinase activity"/>
    <property type="evidence" value="ECO:0007669"/>
    <property type="project" value="TreeGrafter"/>
</dbReference>
<evidence type="ECO:0000256" key="7">
    <source>
        <dbReference type="SAM" id="Coils"/>
    </source>
</evidence>
<dbReference type="InterPro" id="IPR036890">
    <property type="entry name" value="HATPase_C_sf"/>
</dbReference>
<evidence type="ECO:0000259" key="8">
    <source>
        <dbReference type="PROSITE" id="PS50109"/>
    </source>
</evidence>
<evidence type="ECO:0000256" key="1">
    <source>
        <dbReference type="ARBA" id="ARBA00000085"/>
    </source>
</evidence>
<feature type="coiled-coil region" evidence="7">
    <location>
        <begin position="7"/>
        <end position="55"/>
    </location>
</feature>
<proteinExistence type="predicted"/>
<dbReference type="PANTHER" id="PTHR43047:SF72">
    <property type="entry name" value="OSMOSENSING HISTIDINE PROTEIN KINASE SLN1"/>
    <property type="match status" value="1"/>
</dbReference>